<dbReference type="Proteomes" id="UP000078543">
    <property type="component" value="Unassembled WGS sequence"/>
</dbReference>
<accession>A0A178N030</accession>
<dbReference type="OrthoDB" id="7061637at2"/>
<comment type="caution">
    <text evidence="2">The sequence shown here is derived from an EMBL/GenBank/DDBJ whole genome shotgun (WGS) entry which is preliminary data.</text>
</comment>
<feature type="domain" description="Cyclophilin TM1367-like" evidence="1">
    <location>
        <begin position="3"/>
        <end position="121"/>
    </location>
</feature>
<reference evidence="2 3" key="1">
    <citation type="submission" date="2016-04" db="EMBL/GenBank/DDBJ databases">
        <title>Draft genome sequence of freshwater magnetotactic bacteria Magnetospirillum marisnigri SP-1 and Magnetospirillum moscoviense BB-1.</title>
        <authorList>
            <person name="Koziaeva V."/>
            <person name="Dziuba M.V."/>
            <person name="Ivanov T.M."/>
            <person name="Kuznetsov B."/>
            <person name="Grouzdev D.S."/>
        </authorList>
    </citation>
    <scope>NUCLEOTIDE SEQUENCE [LARGE SCALE GENOMIC DNA]</scope>
    <source>
        <strain evidence="2 3">BB-1</strain>
    </source>
</reference>
<sequence length="125" mass="13462">MRKLKISVGKVHLEVELLDTPTADAIYAAAPFESRAATWDGEVYFTIPVKAEREADARAVVELGELAYRVEGEAVVIAFAPTPASVGDEIRLAAPENIWAKGPVEPHAMLKIEPGELVKVEPVSA</sequence>
<evidence type="ECO:0000313" key="2">
    <source>
        <dbReference type="EMBL" id="OAN58031.1"/>
    </source>
</evidence>
<dbReference type="STRING" id="1437059.A6A05_07625"/>
<dbReference type="EMBL" id="LWQU01000075">
    <property type="protein sequence ID" value="OAN58031.1"/>
    <property type="molecule type" value="Genomic_DNA"/>
</dbReference>
<gene>
    <name evidence="2" type="ORF">A6A05_07625</name>
</gene>
<dbReference type="InterPro" id="IPR029000">
    <property type="entry name" value="Cyclophilin-like_dom_sf"/>
</dbReference>
<dbReference type="RefSeq" id="WP_068497604.1">
    <property type="nucleotide sequence ID" value="NZ_LWQU01000075.1"/>
</dbReference>
<dbReference type="AlphaFoldDB" id="A0A178N030"/>
<dbReference type="Pfam" id="PF04126">
    <property type="entry name" value="Cyclophil_like"/>
    <property type="match status" value="1"/>
</dbReference>
<proteinExistence type="predicted"/>
<organism evidence="2 3">
    <name type="scientific">Magnetospirillum moscoviense</name>
    <dbReference type="NCBI Taxonomy" id="1437059"/>
    <lineage>
        <taxon>Bacteria</taxon>
        <taxon>Pseudomonadati</taxon>
        <taxon>Pseudomonadota</taxon>
        <taxon>Alphaproteobacteria</taxon>
        <taxon>Rhodospirillales</taxon>
        <taxon>Rhodospirillaceae</taxon>
        <taxon>Magnetospirillum</taxon>
    </lineage>
</organism>
<protein>
    <recommendedName>
        <fullName evidence="1">Cyclophilin TM1367-like domain-containing protein</fullName>
    </recommendedName>
</protein>
<dbReference type="Gene3D" id="2.40.100.20">
    <property type="match status" value="1"/>
</dbReference>
<evidence type="ECO:0000259" key="1">
    <source>
        <dbReference type="Pfam" id="PF04126"/>
    </source>
</evidence>
<evidence type="ECO:0000313" key="3">
    <source>
        <dbReference type="Proteomes" id="UP000078543"/>
    </source>
</evidence>
<name>A0A178N030_9PROT</name>
<dbReference type="SUPFAM" id="SSF50891">
    <property type="entry name" value="Cyclophilin-like"/>
    <property type="match status" value="1"/>
</dbReference>
<keyword evidence="3" id="KW-1185">Reference proteome</keyword>
<dbReference type="InterPro" id="IPR025658">
    <property type="entry name" value="Cyclophilin_TM1367"/>
</dbReference>